<keyword evidence="3" id="KW-0378">Hydrolase</keyword>
<keyword evidence="4" id="KW-0862">Zinc</keyword>
<evidence type="ECO:0000256" key="2">
    <source>
        <dbReference type="ARBA" id="ARBA00022723"/>
    </source>
</evidence>
<dbReference type="AlphaFoldDB" id="A0A8H7AXA0"/>
<dbReference type="GO" id="GO:0046872">
    <property type="term" value="F:metal ion binding"/>
    <property type="evidence" value="ECO:0007669"/>
    <property type="project" value="UniProtKB-KW"/>
</dbReference>
<dbReference type="GO" id="GO:0016787">
    <property type="term" value="F:hydrolase activity"/>
    <property type="evidence" value="ECO:0007669"/>
    <property type="project" value="UniProtKB-KW"/>
</dbReference>
<keyword evidence="2" id="KW-0479">Metal-binding</keyword>
<organism evidence="5 6">
    <name type="scientific">Alternaria burnsii</name>
    <dbReference type="NCBI Taxonomy" id="1187904"/>
    <lineage>
        <taxon>Eukaryota</taxon>
        <taxon>Fungi</taxon>
        <taxon>Dikarya</taxon>
        <taxon>Ascomycota</taxon>
        <taxon>Pezizomycotina</taxon>
        <taxon>Dothideomycetes</taxon>
        <taxon>Pleosporomycetidae</taxon>
        <taxon>Pleosporales</taxon>
        <taxon>Pleosporineae</taxon>
        <taxon>Pleosporaceae</taxon>
        <taxon>Alternaria</taxon>
        <taxon>Alternaria sect. Alternaria</taxon>
    </lineage>
</organism>
<dbReference type="RefSeq" id="XP_038781118.1">
    <property type="nucleotide sequence ID" value="XM_038936222.1"/>
</dbReference>
<evidence type="ECO:0000313" key="6">
    <source>
        <dbReference type="Proteomes" id="UP000596902"/>
    </source>
</evidence>
<gene>
    <name evidence="5" type="ORF">GT037_011175</name>
</gene>
<keyword evidence="6" id="KW-1185">Reference proteome</keyword>
<evidence type="ECO:0000256" key="4">
    <source>
        <dbReference type="ARBA" id="ARBA00022833"/>
    </source>
</evidence>
<feature type="non-terminal residue" evidence="5">
    <location>
        <position position="1"/>
    </location>
</feature>
<dbReference type="GeneID" id="62209400"/>
<dbReference type="PANTHER" id="PTHR42978">
    <property type="entry name" value="QUORUM-QUENCHING LACTONASE YTNP-RELATED-RELATED"/>
    <property type="match status" value="1"/>
</dbReference>
<reference evidence="5" key="1">
    <citation type="submission" date="2020-01" db="EMBL/GenBank/DDBJ databases">
        <authorList>
            <person name="Feng Z.H.Z."/>
        </authorList>
    </citation>
    <scope>NUCLEOTIDE SEQUENCE</scope>
    <source>
        <strain evidence="5">CBS107.38</strain>
    </source>
</reference>
<dbReference type="InterPro" id="IPR036866">
    <property type="entry name" value="RibonucZ/Hydroxyglut_hydro"/>
</dbReference>
<dbReference type="EMBL" id="JAAABM010000029">
    <property type="protein sequence ID" value="KAF7670724.1"/>
    <property type="molecule type" value="Genomic_DNA"/>
</dbReference>
<name>A0A8H7AXA0_9PLEO</name>
<protein>
    <submittedName>
        <fullName evidence="5">Uncharacterized protein</fullName>
    </submittedName>
</protein>
<dbReference type="InterPro" id="IPR051013">
    <property type="entry name" value="MBL_superfamily_lactonases"/>
</dbReference>
<evidence type="ECO:0000313" key="5">
    <source>
        <dbReference type="EMBL" id="KAF7670724.1"/>
    </source>
</evidence>
<dbReference type="SUPFAM" id="SSF56281">
    <property type="entry name" value="Metallo-hydrolase/oxidoreductase"/>
    <property type="match status" value="1"/>
</dbReference>
<reference evidence="5" key="2">
    <citation type="submission" date="2020-08" db="EMBL/GenBank/DDBJ databases">
        <title>Draft Genome Sequence of Cumin Blight Pathogen Alternaria burnsii.</title>
        <authorList>
            <person name="Feng Z."/>
        </authorList>
    </citation>
    <scope>NUCLEOTIDE SEQUENCE</scope>
    <source>
        <strain evidence="5">CBS107.38</strain>
    </source>
</reference>
<comment type="similarity">
    <text evidence="1">Belongs to the metallo-beta-lactamase superfamily.</text>
</comment>
<dbReference type="PANTHER" id="PTHR42978:SF5">
    <property type="entry name" value="METALLO-BETA-LACTAMASE DOMAIN-CONTAINING PROTEIN"/>
    <property type="match status" value="1"/>
</dbReference>
<sequence>MAINQPILPVPQSDATVAIRVIDTGSRASTSASEFFKPTISGHDILANSPAYPFLIGHGSGRKAIFDFGIRKDWRNFLSALIKMFEPAVVFNCSHRHFDRVGDTSRFAADTELIVGPGFSNAPIPGYPAGENSPILEADYKLASRRQQEYMTDRFNQAPPT</sequence>
<evidence type="ECO:0000256" key="1">
    <source>
        <dbReference type="ARBA" id="ARBA00007749"/>
    </source>
</evidence>
<dbReference type="Proteomes" id="UP000596902">
    <property type="component" value="Unassembled WGS sequence"/>
</dbReference>
<comment type="caution">
    <text evidence="5">The sequence shown here is derived from an EMBL/GenBank/DDBJ whole genome shotgun (WGS) entry which is preliminary data.</text>
</comment>
<accession>A0A8H7AXA0</accession>
<proteinExistence type="inferred from homology"/>
<evidence type="ECO:0000256" key="3">
    <source>
        <dbReference type="ARBA" id="ARBA00022801"/>
    </source>
</evidence>